<dbReference type="InterPro" id="IPR046036">
    <property type="entry name" value="DUF5994"/>
</dbReference>
<gene>
    <name evidence="2" type="ORF">ACFQZ6_19235</name>
</gene>
<reference evidence="3" key="1">
    <citation type="journal article" date="2019" name="Int. J. Syst. Evol. Microbiol.">
        <title>The Global Catalogue of Microorganisms (GCM) 10K type strain sequencing project: providing services to taxonomists for standard genome sequencing and annotation.</title>
        <authorList>
            <consortium name="The Broad Institute Genomics Platform"/>
            <consortium name="The Broad Institute Genome Sequencing Center for Infectious Disease"/>
            <person name="Wu L."/>
            <person name="Ma J."/>
        </authorList>
    </citation>
    <scope>NUCLEOTIDE SEQUENCE [LARGE SCALE GENOMIC DNA]</scope>
    <source>
        <strain evidence="3">CGMCC 4.7400</strain>
    </source>
</reference>
<evidence type="ECO:0000313" key="3">
    <source>
        <dbReference type="Proteomes" id="UP001597023"/>
    </source>
</evidence>
<proteinExistence type="predicted"/>
<dbReference type="Pfam" id="PF19457">
    <property type="entry name" value="DUF5994"/>
    <property type="match status" value="1"/>
</dbReference>
<comment type="caution">
    <text evidence="2">The sequence shown here is derived from an EMBL/GenBank/DDBJ whole genome shotgun (WGS) entry which is preliminary data.</text>
</comment>
<evidence type="ECO:0000313" key="2">
    <source>
        <dbReference type="EMBL" id="MFD0316308.1"/>
    </source>
</evidence>
<feature type="region of interest" description="Disordered" evidence="1">
    <location>
        <begin position="1"/>
        <end position="21"/>
    </location>
</feature>
<evidence type="ECO:0000256" key="1">
    <source>
        <dbReference type="SAM" id="MobiDB-lite"/>
    </source>
</evidence>
<sequence>MGVLADGGHDSATPFSRSGSVSLRPFTTYLRDGAWWPRRRVLAAESLALIPALTERLGPVTRIGLDRAARDEMTTRVTVDGRVVHVDSFSVGDDTVLVSRGHQDGPLPARGPTGPPARRRGR</sequence>
<feature type="region of interest" description="Disordered" evidence="1">
    <location>
        <begin position="97"/>
        <end position="122"/>
    </location>
</feature>
<keyword evidence="3" id="KW-1185">Reference proteome</keyword>
<accession>A0ABW2WDZ0</accession>
<protein>
    <submittedName>
        <fullName evidence="2">DUF5994 family protein</fullName>
    </submittedName>
</protein>
<organism evidence="2 3">
    <name type="scientific">Streptomyces flavalbus</name>
    <dbReference type="NCBI Taxonomy" id="2665155"/>
    <lineage>
        <taxon>Bacteria</taxon>
        <taxon>Bacillati</taxon>
        <taxon>Actinomycetota</taxon>
        <taxon>Actinomycetes</taxon>
        <taxon>Kitasatosporales</taxon>
        <taxon>Streptomycetaceae</taxon>
        <taxon>Streptomyces</taxon>
    </lineage>
</organism>
<dbReference type="Proteomes" id="UP001597023">
    <property type="component" value="Unassembled WGS sequence"/>
</dbReference>
<dbReference type="EMBL" id="JBHTEB010000001">
    <property type="protein sequence ID" value="MFD0316308.1"/>
    <property type="molecule type" value="Genomic_DNA"/>
</dbReference>
<name>A0ABW2WDZ0_9ACTN</name>
<dbReference type="RefSeq" id="WP_381610830.1">
    <property type="nucleotide sequence ID" value="NZ_JBHTEB010000001.1"/>
</dbReference>